<keyword evidence="2" id="KW-1185">Reference proteome</keyword>
<accession>A0ACC5YNS4</accession>
<name>A0ACC5YNS4_9TELE</name>
<reference evidence="1" key="1">
    <citation type="submission" date="2020-02" db="EMBL/GenBank/DDBJ databases">
        <title>Genome sequencing of the panga catfish, Pangasius djambal.</title>
        <authorList>
            <person name="Wen M."/>
            <person name="Zahm M."/>
            <person name="Roques C."/>
            <person name="Cabau C."/>
            <person name="Klopp C."/>
            <person name="Donnadieu C."/>
            <person name="Jouanno E."/>
            <person name="Avarre J.-C."/>
            <person name="Campet M."/>
            <person name="Ha T."/>
            <person name="Dugue R."/>
            <person name="Lampietro C."/>
            <person name="Louis A."/>
            <person name="Herpin A."/>
            <person name="Echchiki A."/>
            <person name="Berthelot C."/>
            <person name="Parey E."/>
            <person name="Roest-Crollius H."/>
            <person name="Braasch I."/>
            <person name="Postlethwait J.H."/>
            <person name="Bobe J."/>
            <person name="Montfort J."/>
            <person name="Bouchez O."/>
            <person name="Begum T."/>
            <person name="Schartl M."/>
            <person name="Gustiano R."/>
            <person name="Guiguen Y."/>
        </authorList>
    </citation>
    <scope>NUCLEOTIDE SEQUENCE</scope>
    <source>
        <strain evidence="1">Pdj_M5554</strain>
    </source>
</reference>
<proteinExistence type="predicted"/>
<dbReference type="EMBL" id="CM040984">
    <property type="protein sequence ID" value="MCJ8737237.1"/>
    <property type="molecule type" value="Genomic_DNA"/>
</dbReference>
<evidence type="ECO:0000313" key="1">
    <source>
        <dbReference type="EMBL" id="MCJ8737237.1"/>
    </source>
</evidence>
<sequence>MLEQVNVENSRLRLCIEQMKKDITDARKEKTTHTQEMSWMKEEVESIYRNLVDDWIEDKLATEESVEKDQRLLEAMQTLTLQVRDRKQHLGDINMRLEAELKAMSKLLEITKSQ</sequence>
<dbReference type="Proteomes" id="UP000830395">
    <property type="component" value="Chromosome 10"/>
</dbReference>
<evidence type="ECO:0000313" key="2">
    <source>
        <dbReference type="Proteomes" id="UP000830395"/>
    </source>
</evidence>
<organism evidence="1 2">
    <name type="scientific">Pangasius djambal</name>
    <dbReference type="NCBI Taxonomy" id="1691987"/>
    <lineage>
        <taxon>Eukaryota</taxon>
        <taxon>Metazoa</taxon>
        <taxon>Chordata</taxon>
        <taxon>Craniata</taxon>
        <taxon>Vertebrata</taxon>
        <taxon>Euteleostomi</taxon>
        <taxon>Actinopterygii</taxon>
        <taxon>Neopterygii</taxon>
        <taxon>Teleostei</taxon>
        <taxon>Ostariophysi</taxon>
        <taxon>Siluriformes</taxon>
        <taxon>Pangasiidae</taxon>
        <taxon>Pangasius</taxon>
    </lineage>
</organism>
<protein>
    <submittedName>
        <fullName evidence="1">Uncharacterized protein</fullName>
    </submittedName>
</protein>
<comment type="caution">
    <text evidence="1">The sequence shown here is derived from an EMBL/GenBank/DDBJ whole genome shotgun (WGS) entry which is preliminary data.</text>
</comment>
<gene>
    <name evidence="1" type="ORF">PDJAM_G00021670</name>
</gene>